<proteinExistence type="predicted"/>
<accession>A0A7W9QHS1</accession>
<name>A0A7W9QHS1_9ACTN</name>
<organism evidence="1 2">
    <name type="scientific">Streptomyces zagrosensis</name>
    <dbReference type="NCBI Taxonomy" id="1042984"/>
    <lineage>
        <taxon>Bacteria</taxon>
        <taxon>Bacillati</taxon>
        <taxon>Actinomycetota</taxon>
        <taxon>Actinomycetes</taxon>
        <taxon>Kitasatosporales</taxon>
        <taxon>Streptomycetaceae</taxon>
        <taxon>Streptomyces</taxon>
    </lineage>
</organism>
<reference evidence="1 2" key="1">
    <citation type="submission" date="2020-08" db="EMBL/GenBank/DDBJ databases">
        <title>Genomic Encyclopedia of Type Strains, Phase III (KMG-III): the genomes of soil and plant-associated and newly described type strains.</title>
        <authorList>
            <person name="Whitman W."/>
        </authorList>
    </citation>
    <scope>NUCLEOTIDE SEQUENCE [LARGE SCALE GENOMIC DNA]</scope>
    <source>
        <strain evidence="1 2">CECT 8305</strain>
    </source>
</reference>
<dbReference type="AlphaFoldDB" id="A0A7W9QHS1"/>
<gene>
    <name evidence="1" type="ORF">FHS42_006295</name>
</gene>
<comment type="caution">
    <text evidence="1">The sequence shown here is derived from an EMBL/GenBank/DDBJ whole genome shotgun (WGS) entry which is preliminary data.</text>
</comment>
<dbReference type="EMBL" id="JACHJL010000022">
    <property type="protein sequence ID" value="MBB5939202.1"/>
    <property type="molecule type" value="Genomic_DNA"/>
</dbReference>
<keyword evidence="2" id="KW-1185">Reference proteome</keyword>
<dbReference type="Proteomes" id="UP000588098">
    <property type="component" value="Unassembled WGS sequence"/>
</dbReference>
<dbReference type="RefSeq" id="WP_184577922.1">
    <property type="nucleotide sequence ID" value="NZ_JACHJL010000022.1"/>
</dbReference>
<evidence type="ECO:0000313" key="1">
    <source>
        <dbReference type="EMBL" id="MBB5939202.1"/>
    </source>
</evidence>
<sequence>MTDCLADVEGLAGLLHRGNGCRLGLHDVPHADDRLHAGSLTKTFITMMLQLMGEERL</sequence>
<evidence type="ECO:0000313" key="2">
    <source>
        <dbReference type="Proteomes" id="UP000588098"/>
    </source>
</evidence>
<protein>
    <submittedName>
        <fullName evidence="1">Uncharacterized protein</fullName>
    </submittedName>
</protein>